<dbReference type="InterPro" id="IPR027417">
    <property type="entry name" value="P-loop_NTPase"/>
</dbReference>
<accession>A0AAV5BGW7</accession>
<dbReference type="Pfam" id="PF02861">
    <property type="entry name" value="Clp_N"/>
    <property type="match status" value="1"/>
</dbReference>
<dbReference type="SUPFAM" id="SSF52540">
    <property type="entry name" value="P-loop containing nucleoside triphosphate hydrolases"/>
    <property type="match status" value="1"/>
</dbReference>
<dbReference type="Gene3D" id="1.10.1780.10">
    <property type="entry name" value="Clp, N-terminal domain"/>
    <property type="match status" value="1"/>
</dbReference>
<proteinExistence type="predicted"/>
<dbReference type="InterPro" id="IPR004176">
    <property type="entry name" value="Clp_R_N"/>
</dbReference>
<organism evidence="7 9">
    <name type="scientific">Eleusine coracana subsp. coracana</name>
    <dbReference type="NCBI Taxonomy" id="191504"/>
    <lineage>
        <taxon>Eukaryota</taxon>
        <taxon>Viridiplantae</taxon>
        <taxon>Streptophyta</taxon>
        <taxon>Embryophyta</taxon>
        <taxon>Tracheophyta</taxon>
        <taxon>Spermatophyta</taxon>
        <taxon>Magnoliopsida</taxon>
        <taxon>Liliopsida</taxon>
        <taxon>Poales</taxon>
        <taxon>Poaceae</taxon>
        <taxon>PACMAD clade</taxon>
        <taxon>Chloridoideae</taxon>
        <taxon>Cynodonteae</taxon>
        <taxon>Eleusininae</taxon>
        <taxon>Eleusine</taxon>
    </lineage>
</organism>
<keyword evidence="3" id="KW-0143">Chaperone</keyword>
<dbReference type="PROSITE" id="PS51903">
    <property type="entry name" value="CLP_R"/>
    <property type="match status" value="1"/>
</dbReference>
<evidence type="ECO:0000256" key="4">
    <source>
        <dbReference type="PROSITE-ProRule" id="PRU01251"/>
    </source>
</evidence>
<dbReference type="GO" id="GO:0016887">
    <property type="term" value="F:ATP hydrolysis activity"/>
    <property type="evidence" value="ECO:0007669"/>
    <property type="project" value="TreeGrafter"/>
</dbReference>
<dbReference type="PROSITE" id="PS00870">
    <property type="entry name" value="CLPAB_1"/>
    <property type="match status" value="1"/>
</dbReference>
<protein>
    <recommendedName>
        <fullName evidence="6">Clp R domain-containing protein</fullName>
    </recommendedName>
</protein>
<dbReference type="GO" id="GO:0034605">
    <property type="term" value="P:cellular response to heat"/>
    <property type="evidence" value="ECO:0007669"/>
    <property type="project" value="TreeGrafter"/>
</dbReference>
<dbReference type="EMBL" id="BQKI01000001">
    <property type="protein sequence ID" value="GJM85760.1"/>
    <property type="molecule type" value="Genomic_DNA"/>
</dbReference>
<gene>
    <name evidence="7" type="primary">ga00869</name>
    <name evidence="8" type="synonym">ga01556</name>
    <name evidence="7" type="ORF">PR202_ga00869</name>
    <name evidence="8" type="ORF">PR202_ga01556</name>
</gene>
<feature type="domain" description="Clp R" evidence="6">
    <location>
        <begin position="71"/>
        <end position="225"/>
    </location>
</feature>
<dbReference type="InterPro" id="IPR018368">
    <property type="entry name" value="ClpA/B_CS1"/>
</dbReference>
<evidence type="ECO:0000313" key="7">
    <source>
        <dbReference type="EMBL" id="GJM85132.1"/>
    </source>
</evidence>
<dbReference type="PANTHER" id="PTHR11638:SF185">
    <property type="entry name" value="ATP-DEPENDENT CLP PROTEASE ATP-BINDING SUBUNIT"/>
    <property type="match status" value="1"/>
</dbReference>
<evidence type="ECO:0000313" key="9">
    <source>
        <dbReference type="Proteomes" id="UP001054889"/>
    </source>
</evidence>
<dbReference type="InterPro" id="IPR041546">
    <property type="entry name" value="ClpA/ClpB_AAA_lid"/>
</dbReference>
<evidence type="ECO:0000259" key="6">
    <source>
        <dbReference type="PROSITE" id="PS51903"/>
    </source>
</evidence>
<dbReference type="PANTHER" id="PTHR11638">
    <property type="entry name" value="ATP-DEPENDENT CLP PROTEASE"/>
    <property type="match status" value="1"/>
</dbReference>
<evidence type="ECO:0000256" key="3">
    <source>
        <dbReference type="ARBA" id="ARBA00023186"/>
    </source>
</evidence>
<dbReference type="EMBL" id="BQKI01000001">
    <property type="protein sequence ID" value="GJM85132.1"/>
    <property type="molecule type" value="Genomic_DNA"/>
</dbReference>
<dbReference type="InterPro" id="IPR036628">
    <property type="entry name" value="Clp_N_dom_sf"/>
</dbReference>
<evidence type="ECO:0000256" key="2">
    <source>
        <dbReference type="ARBA" id="ARBA00022840"/>
    </source>
</evidence>
<evidence type="ECO:0000256" key="1">
    <source>
        <dbReference type="ARBA" id="ARBA00022741"/>
    </source>
</evidence>
<keyword evidence="1" id="KW-0547">Nucleotide-binding</keyword>
<evidence type="ECO:0000313" key="8">
    <source>
        <dbReference type="EMBL" id="GJM85760.1"/>
    </source>
</evidence>
<dbReference type="GO" id="GO:0005524">
    <property type="term" value="F:ATP binding"/>
    <property type="evidence" value="ECO:0007669"/>
    <property type="project" value="UniProtKB-KW"/>
</dbReference>
<reference evidence="7" key="2">
    <citation type="submission" date="2021-12" db="EMBL/GenBank/DDBJ databases">
        <title>Resequencing data analysis of finger millet.</title>
        <authorList>
            <person name="Hatakeyama M."/>
            <person name="Aluri S."/>
            <person name="Balachadran M.T."/>
            <person name="Sivarajan S.R."/>
            <person name="Poveda L."/>
            <person name="Shimizu-Inatsugi R."/>
            <person name="Schlapbach R."/>
            <person name="Sreeman S.M."/>
            <person name="Shimizu K.K."/>
        </authorList>
    </citation>
    <scope>NUCLEOTIDE SEQUENCE</scope>
</reference>
<dbReference type="Gene3D" id="3.40.50.300">
    <property type="entry name" value="P-loop containing nucleotide triphosphate hydrolases"/>
    <property type="match status" value="2"/>
</dbReference>
<dbReference type="InterPro" id="IPR050130">
    <property type="entry name" value="ClpA_ClpB"/>
</dbReference>
<name>A0AAV5BGW7_ELECO</name>
<reference evidence="7" key="1">
    <citation type="journal article" date="2018" name="DNA Res.">
        <title>Multiple hybrid de novo genome assembly of finger millet, an orphan allotetraploid crop.</title>
        <authorList>
            <person name="Hatakeyama M."/>
            <person name="Aluri S."/>
            <person name="Balachadran M.T."/>
            <person name="Sivarajan S.R."/>
            <person name="Patrignani A."/>
            <person name="Gruter S."/>
            <person name="Poveda L."/>
            <person name="Shimizu-Inatsugi R."/>
            <person name="Baeten J."/>
            <person name="Francoijs K.J."/>
            <person name="Nataraja K.N."/>
            <person name="Reddy Y.A.N."/>
            <person name="Phadnis S."/>
            <person name="Ravikumar R.L."/>
            <person name="Schlapbach R."/>
            <person name="Sreeman S.M."/>
            <person name="Shimizu K.K."/>
        </authorList>
    </citation>
    <scope>NUCLEOTIDE SEQUENCE</scope>
</reference>
<keyword evidence="9" id="KW-1185">Reference proteome</keyword>
<comment type="caution">
    <text evidence="7">The sequence shown here is derived from an EMBL/GenBank/DDBJ whole genome shotgun (WGS) entry which is preliminary data.</text>
</comment>
<dbReference type="SUPFAM" id="SSF81923">
    <property type="entry name" value="Double Clp-N motif"/>
    <property type="match status" value="1"/>
</dbReference>
<evidence type="ECO:0000256" key="5">
    <source>
        <dbReference type="SAM" id="MobiDB-lite"/>
    </source>
</evidence>
<dbReference type="AlphaFoldDB" id="A0AAV5BGW7"/>
<keyword evidence="2" id="KW-0067">ATP-binding</keyword>
<feature type="region of interest" description="Disordered" evidence="5">
    <location>
        <begin position="228"/>
        <end position="267"/>
    </location>
</feature>
<dbReference type="Pfam" id="PF17871">
    <property type="entry name" value="AAA_lid_9"/>
    <property type="match status" value="1"/>
</dbReference>
<keyword evidence="4" id="KW-0677">Repeat</keyword>
<sequence length="450" mass="48008">MEVCCCSTSSSVLAGSRDAGRRLAAPASAAARWGAAGGGRAVVLAHTLPPRPAFSARPRQRARRGVIRAVFERFTERAVKAVVLSQREARGLGDPAVAPRHLLLGLIAEDRSSGGFLSSGIGIERAREECRGIAARDGDAAAPAPAPGKAASGLDTDVPFTVETKQVFELAAVLSRNMNCSFISPEHLAISLFTLMDPTTNSLLRSLGADPTQLSSVAVTRLQGELAKDGRDPAGASSFKVPEKAPAGAERSAFSKSLGKKKGQEPPVSSAYTLAKRILSLDIGLLIAGAKERGELESRVTSLIREVRKAGDVILFIDEVHNLIGSGTVGKGKGAGLDIGNLLKPPLARGELQCIAATTLDEHRMHFEKDKALARRFQPVFVDEPSQEDAVKILLGLREKYETYHKCKFTLEAINAAVYLSARYIPDRQLPDKAIDLIDEAGSRARMESF</sequence>
<dbReference type="GO" id="GO:0005737">
    <property type="term" value="C:cytoplasm"/>
    <property type="evidence" value="ECO:0007669"/>
    <property type="project" value="TreeGrafter"/>
</dbReference>
<dbReference type="Proteomes" id="UP001054889">
    <property type="component" value="Unassembled WGS sequence"/>
</dbReference>